<evidence type="ECO:0000313" key="2">
    <source>
        <dbReference type="Proteomes" id="UP000523821"/>
    </source>
</evidence>
<name>A0A7W9CV12_9HYPH</name>
<reference evidence="1 2" key="1">
    <citation type="submission" date="2020-08" db="EMBL/GenBank/DDBJ databases">
        <title>Genomic Encyclopedia of Type Strains, Phase IV (KMG-IV): sequencing the most valuable type-strain genomes for metagenomic binning, comparative biology and taxonomic classification.</title>
        <authorList>
            <person name="Goeker M."/>
        </authorList>
    </citation>
    <scope>NUCLEOTIDE SEQUENCE [LARGE SCALE GENOMIC DNA]</scope>
    <source>
        <strain evidence="1 2">DSM 16268</strain>
    </source>
</reference>
<organism evidence="1 2">
    <name type="scientific">Prosthecomicrobium pneumaticum</name>
    <dbReference type="NCBI Taxonomy" id="81895"/>
    <lineage>
        <taxon>Bacteria</taxon>
        <taxon>Pseudomonadati</taxon>
        <taxon>Pseudomonadota</taxon>
        <taxon>Alphaproteobacteria</taxon>
        <taxon>Hyphomicrobiales</taxon>
        <taxon>Kaistiaceae</taxon>
        <taxon>Prosthecomicrobium</taxon>
    </lineage>
</organism>
<accession>A0A7W9CV12</accession>
<dbReference type="EMBL" id="JACHOO010000002">
    <property type="protein sequence ID" value="MBB5751877.1"/>
    <property type="molecule type" value="Genomic_DNA"/>
</dbReference>
<evidence type="ECO:0000313" key="1">
    <source>
        <dbReference type="EMBL" id="MBB5751877.1"/>
    </source>
</evidence>
<proteinExistence type="predicted"/>
<dbReference type="Proteomes" id="UP000523821">
    <property type="component" value="Unassembled WGS sequence"/>
</dbReference>
<evidence type="ECO:0008006" key="3">
    <source>
        <dbReference type="Google" id="ProtNLM"/>
    </source>
</evidence>
<protein>
    <recommendedName>
        <fullName evidence="3">Glycosyl transferase family 1</fullName>
    </recommendedName>
</protein>
<keyword evidence="2" id="KW-1185">Reference proteome</keyword>
<comment type="caution">
    <text evidence="1">The sequence shown here is derived from an EMBL/GenBank/DDBJ whole genome shotgun (WGS) entry which is preliminary data.</text>
</comment>
<sequence>MTPEVAWFRHGHDHRNFLLRHGFMRLHRAGAIRYRERPLASAASAGFSEAVLAHPHRHTSLIAVSRSSTRRRCIVDSEDSFLCMAGIIEHADVYFCAGYNRAFFIDRRFSAPYGWLEPQETAFYERRAAALLERQAAYFDRVRPFVPIGPNAERRRGPGPLVQTMRNGYDKLVRRLSGDEPWFVAYLDFEARYRELLALRDRPPLHDVVLLDTLWGWPRHRVALHRELAKLAERGRAIHARLNWAEPSEWDGSAAAPLDKAAFPMAVGAVADYETMLAASRLAVFASGFHWGWRNIMTLAMMLGLPIFADRAFLEPWFDLSRFEISWNDEAGWAGVEEALARTTDAERRRIAARNQAAYDALMAPEKVAEYVLATALDEAAP</sequence>
<dbReference type="RefSeq" id="WP_183853044.1">
    <property type="nucleotide sequence ID" value="NZ_JACHOO010000002.1"/>
</dbReference>
<dbReference type="AlphaFoldDB" id="A0A7W9CV12"/>
<gene>
    <name evidence="1" type="ORF">GGQ63_000929</name>
</gene>